<keyword evidence="4" id="KW-1185">Reference proteome</keyword>
<reference evidence="3 4" key="1">
    <citation type="submission" date="2022-01" db="EMBL/GenBank/DDBJ databases">
        <title>A high-quality chromosome-level genome assembly of rohu carp, Labeo rohita.</title>
        <authorList>
            <person name="Arick M.A. II"/>
            <person name="Hsu C.-Y."/>
            <person name="Magbanua Z."/>
            <person name="Pechanova O."/>
            <person name="Grover C."/>
            <person name="Miller E."/>
            <person name="Thrash A."/>
            <person name="Ezzel L."/>
            <person name="Alam S."/>
            <person name="Benzie J."/>
            <person name="Hamilton M."/>
            <person name="Karsi A."/>
            <person name="Lawrence M.L."/>
            <person name="Peterson D.G."/>
        </authorList>
    </citation>
    <scope>NUCLEOTIDE SEQUENCE [LARGE SCALE GENOMIC DNA]</scope>
    <source>
        <strain evidence="4">BAU-BD-2019</strain>
        <tissue evidence="3">Blood</tissue>
    </source>
</reference>
<feature type="region of interest" description="Disordered" evidence="2">
    <location>
        <begin position="148"/>
        <end position="213"/>
    </location>
</feature>
<dbReference type="PROSITE" id="PS50088">
    <property type="entry name" value="ANK_REPEAT"/>
    <property type="match status" value="5"/>
</dbReference>
<dbReference type="PANTHER" id="PTHR24176:SF14">
    <property type="entry name" value="ANKYRIN REPEAT DOMAIN-CONTAINING PROTEIN 31"/>
    <property type="match status" value="1"/>
</dbReference>
<dbReference type="InterPro" id="IPR042334">
    <property type="entry name" value="ANKRD31"/>
</dbReference>
<dbReference type="Gene3D" id="1.25.40.20">
    <property type="entry name" value="Ankyrin repeat-containing domain"/>
    <property type="match status" value="2"/>
</dbReference>
<dbReference type="Pfam" id="PF12796">
    <property type="entry name" value="Ank_2"/>
    <property type="match status" value="2"/>
</dbReference>
<gene>
    <name evidence="3" type="ORF">H4Q32_002621</name>
</gene>
<keyword evidence="1" id="KW-0040">ANK repeat</keyword>
<feature type="compositionally biased region" description="Basic and acidic residues" evidence="2">
    <location>
        <begin position="693"/>
        <end position="707"/>
    </location>
</feature>
<feature type="region of interest" description="Disordered" evidence="2">
    <location>
        <begin position="680"/>
        <end position="707"/>
    </location>
</feature>
<feature type="repeat" description="ANK" evidence="1">
    <location>
        <begin position="264"/>
        <end position="296"/>
    </location>
</feature>
<feature type="compositionally biased region" description="Polar residues" evidence="2">
    <location>
        <begin position="392"/>
        <end position="406"/>
    </location>
</feature>
<feature type="compositionally biased region" description="Low complexity" evidence="2">
    <location>
        <begin position="99"/>
        <end position="112"/>
    </location>
</feature>
<feature type="repeat" description="ANK" evidence="1">
    <location>
        <begin position="297"/>
        <end position="329"/>
    </location>
</feature>
<dbReference type="EMBL" id="JACTAM010000005">
    <property type="protein sequence ID" value="KAI2664419.1"/>
    <property type="molecule type" value="Genomic_DNA"/>
</dbReference>
<dbReference type="PROSITE" id="PS50297">
    <property type="entry name" value="ANK_REP_REGION"/>
    <property type="match status" value="5"/>
</dbReference>
<feature type="repeat" description="ANK" evidence="1">
    <location>
        <begin position="1091"/>
        <end position="1118"/>
    </location>
</feature>
<feature type="region of interest" description="Disordered" evidence="2">
    <location>
        <begin position="477"/>
        <end position="497"/>
    </location>
</feature>
<feature type="compositionally biased region" description="Polar residues" evidence="2">
    <location>
        <begin position="168"/>
        <end position="194"/>
    </location>
</feature>
<accession>A0ABQ8MNJ6</accession>
<evidence type="ECO:0000256" key="2">
    <source>
        <dbReference type="SAM" id="MobiDB-lite"/>
    </source>
</evidence>
<dbReference type="SUPFAM" id="SSF48403">
    <property type="entry name" value="Ankyrin repeat"/>
    <property type="match status" value="2"/>
</dbReference>
<dbReference type="SMART" id="SM00248">
    <property type="entry name" value="ANK"/>
    <property type="match status" value="5"/>
</dbReference>
<feature type="repeat" description="ANK" evidence="1">
    <location>
        <begin position="330"/>
        <end position="362"/>
    </location>
</feature>
<protein>
    <submittedName>
        <fullName evidence="3">Ankyrin repeat domain-containing protein 11</fullName>
    </submittedName>
</protein>
<feature type="region of interest" description="Disordered" evidence="2">
    <location>
        <begin position="387"/>
        <end position="465"/>
    </location>
</feature>
<proteinExistence type="predicted"/>
<feature type="region of interest" description="Disordered" evidence="2">
    <location>
        <begin position="1029"/>
        <end position="1050"/>
    </location>
</feature>
<evidence type="ECO:0000256" key="1">
    <source>
        <dbReference type="PROSITE-ProRule" id="PRU00023"/>
    </source>
</evidence>
<feature type="region of interest" description="Disordered" evidence="2">
    <location>
        <begin position="94"/>
        <end position="136"/>
    </location>
</feature>
<feature type="compositionally biased region" description="Basic and acidic residues" evidence="2">
    <location>
        <begin position="1029"/>
        <end position="1038"/>
    </location>
</feature>
<dbReference type="Proteomes" id="UP000830375">
    <property type="component" value="Unassembled WGS sequence"/>
</dbReference>
<name>A0ABQ8MNJ6_LABRO</name>
<evidence type="ECO:0000313" key="3">
    <source>
        <dbReference type="EMBL" id="KAI2664419.1"/>
    </source>
</evidence>
<dbReference type="InterPro" id="IPR036770">
    <property type="entry name" value="Ankyrin_rpt-contain_sf"/>
</dbReference>
<evidence type="ECO:0000313" key="4">
    <source>
        <dbReference type="Proteomes" id="UP000830375"/>
    </source>
</evidence>
<comment type="caution">
    <text evidence="3">The sequence shown here is derived from an EMBL/GenBank/DDBJ whole genome shotgun (WGS) entry which is preliminary data.</text>
</comment>
<feature type="repeat" description="ANK" evidence="1">
    <location>
        <begin position="1058"/>
        <end position="1090"/>
    </location>
</feature>
<dbReference type="PANTHER" id="PTHR24176">
    <property type="entry name" value="ANKYRIN REPEAT DOMAIN-CONTAINING PROTEIN 31-RELATED"/>
    <property type="match status" value="1"/>
</dbReference>
<dbReference type="InterPro" id="IPR002110">
    <property type="entry name" value="Ankyrin_rpt"/>
</dbReference>
<sequence length="1337" mass="147477">MAWLCVSRTRSQSNPRTIPIRAKATPTFLRMVLRACPGGGREETIATDDDDSDEADQSFYLSRLMLTEHQFSSPTVLSRRVLSEEISPQIDLQYRTGQSRNTSTTKQTTHSTVDPPTNPGSVKALNEDESSSEMEHSEVLRPIPIHGTISLDASRQEPGPALRRSLRINGNKTNPLGTMKNTQLLNTQHRSLPSKSKKSPDTKEYNKPLPIHDNSTLRAKPYVSAGKCSNLITEIKLSAVGKGVTDPKSGKVLSLKSIHRQNHFGETKLHLAVMKGDIEDVKDLITVGASVNIADYAGWTPLHEAVQRNMYDVTEILLKAGAEINCKGHNGITPLHDAIQCQYYKIVDLLLKYGADPLLKCDRGRTPMDMTTDKSMCILVEKYLQKSKSDPAENQPSTSDSQNSIKDTGAPLQKSTRTAKTREHESSLQSGEDEPIPGPSRGLPSCDPSIQASFKVEPPPQTSTNVLWPVRDQEQDFCSQGPSLVQDQKSEGSDTSSCLDSDVTLDYIEDRSSSPELWSLCATQDFSVSSVIQGEAGETLMNDGSSVPEKTSSHFFHEHSYSVSGFLYTKQCLSCKFCIVIQTYSAFLFHGLFQITDKGTPSQSTSGDSYKVRSAKATAAGKRVLQGSQDNYEADIGDDNSSAMAKKRIKRTKHDIQVEKDFLDYLLNFDLNHAFVDFESKKDVDGPSPQQNEDAREDQQSDPDVHQKVPSEIVCFSDTNNDGSQECSNTSLSPNLNELIDSCLQGAFKRDVNLHPSGVMAKSPLQSEELFDSSNPDSLSLLTAIIHNQGLTCSPEYSEKDEPEELDTGNKQINRSETSEEQFLAQSLYCELQQLQKTSTSPPIESLHVDNITGFSETPHDDLTQISIQELQSPKTLPQKKLLSQDEETDMIAIQNQKGVVEILETTPRTNQTEVTKSSNENDGMECEKLKSNTLIVKATDLIGGSEAEPHSCCRGVVNESASDVLKDNASTCPAEQLENSHMANCIVIENQIFVELSDSDSTVVEWSNAADSQDAAITSFQHELLVSEGRRSEKEADNTEGALDTVSSKTLHKRNRVGETLLHRACIRGDLQMVKGLIEAGSNVNVSDHAGWTALHEACSRGFVDVAEQLLEAGADIVRLLLQFGSSPHDKNMLGQSAVDLAAHESIKELLLTFKGPFRKPAQTTDTSKHGSQLLASEHMQPDGIIQHGNDNLEITLKGCSHKASLLENGSIRDASGRVFLLPEQWVESVMESQSSGPVTPDFALKKVMHQSKPLWDYVSSCLNAEKTLEESLHPHSCTFKKSSPKPALKEQSKNDAFMNITSIHLVNDEEFFPSHVMNRFWDFFAQSEEWTFETS</sequence>
<organism evidence="3 4">
    <name type="scientific">Labeo rohita</name>
    <name type="common">Indian major carp</name>
    <name type="synonym">Cyprinus rohita</name>
    <dbReference type="NCBI Taxonomy" id="84645"/>
    <lineage>
        <taxon>Eukaryota</taxon>
        <taxon>Metazoa</taxon>
        <taxon>Chordata</taxon>
        <taxon>Craniata</taxon>
        <taxon>Vertebrata</taxon>
        <taxon>Euteleostomi</taxon>
        <taxon>Actinopterygii</taxon>
        <taxon>Neopterygii</taxon>
        <taxon>Teleostei</taxon>
        <taxon>Ostariophysi</taxon>
        <taxon>Cypriniformes</taxon>
        <taxon>Cyprinidae</taxon>
        <taxon>Labeoninae</taxon>
        <taxon>Labeonini</taxon>
        <taxon>Labeo</taxon>
    </lineage>
</organism>